<organism evidence="1">
    <name type="scientific">Lotharella oceanica</name>
    <dbReference type="NCBI Taxonomy" id="641309"/>
    <lineage>
        <taxon>Eukaryota</taxon>
        <taxon>Sar</taxon>
        <taxon>Rhizaria</taxon>
        <taxon>Cercozoa</taxon>
        <taxon>Chlorarachniophyceae</taxon>
        <taxon>Lotharella</taxon>
    </lineage>
</organism>
<dbReference type="EMBL" id="HBHP01021155">
    <property type="protein sequence ID" value="CAD9769188.1"/>
    <property type="molecule type" value="Transcribed_RNA"/>
</dbReference>
<accession>A0A7S2TVK8</accession>
<reference evidence="1" key="1">
    <citation type="submission" date="2021-01" db="EMBL/GenBank/DDBJ databases">
        <authorList>
            <person name="Corre E."/>
            <person name="Pelletier E."/>
            <person name="Niang G."/>
            <person name="Scheremetjew M."/>
            <person name="Finn R."/>
            <person name="Kale V."/>
            <person name="Holt S."/>
            <person name="Cochrane G."/>
            <person name="Meng A."/>
            <person name="Brown T."/>
            <person name="Cohen L."/>
        </authorList>
    </citation>
    <scope>NUCLEOTIDE SEQUENCE</scope>
    <source>
        <strain evidence="1">CCMP622</strain>
    </source>
</reference>
<protein>
    <submittedName>
        <fullName evidence="1">Uncharacterized protein</fullName>
    </submittedName>
</protein>
<gene>
    <name evidence="1" type="ORF">LSP00402_LOCUS13170</name>
</gene>
<dbReference type="AlphaFoldDB" id="A0A7S2TVK8"/>
<name>A0A7S2TVK8_9EUKA</name>
<sequence>MPKCLNATAINAGVLEEAEGVIIREIKLAAMEDRLPIYFKRVTVALPSMFSLASHQWREVSEKSDSPVPFLLHFLGMARRYHLEASFVCKSSVGNVAIQQAKQAACAMLDFSRQGVLGRALEYFYYTIGQ</sequence>
<proteinExistence type="predicted"/>
<evidence type="ECO:0000313" key="1">
    <source>
        <dbReference type="EMBL" id="CAD9769188.1"/>
    </source>
</evidence>